<dbReference type="InterPro" id="IPR005829">
    <property type="entry name" value="Sugar_transporter_CS"/>
</dbReference>
<dbReference type="InterPro" id="IPR045263">
    <property type="entry name" value="GLUT"/>
</dbReference>
<dbReference type="SUPFAM" id="SSF103473">
    <property type="entry name" value="MFS general substrate transporter"/>
    <property type="match status" value="1"/>
</dbReference>
<dbReference type="WBParaSite" id="PTRK_0000021900.1">
    <property type="protein sequence ID" value="PTRK_0000021900.1"/>
    <property type="gene ID" value="PTRK_0000021900"/>
</dbReference>
<evidence type="ECO:0000313" key="8">
    <source>
        <dbReference type="WBParaSite" id="PTRK_0000021900.1"/>
    </source>
</evidence>
<dbReference type="InterPro" id="IPR005828">
    <property type="entry name" value="MFS_sugar_transport-like"/>
</dbReference>
<keyword evidence="4 5" id="KW-0472">Membrane</keyword>
<dbReference type="InterPro" id="IPR036259">
    <property type="entry name" value="MFS_trans_sf"/>
</dbReference>
<protein>
    <submittedName>
        <fullName evidence="8">MFS domain-containing protein</fullName>
    </submittedName>
</protein>
<dbReference type="PANTHER" id="PTHR23503">
    <property type="entry name" value="SOLUTE CARRIER FAMILY 2"/>
    <property type="match status" value="1"/>
</dbReference>
<evidence type="ECO:0000256" key="1">
    <source>
        <dbReference type="ARBA" id="ARBA00004141"/>
    </source>
</evidence>
<feature type="transmembrane region" description="Helical" evidence="5">
    <location>
        <begin position="306"/>
        <end position="326"/>
    </location>
</feature>
<feature type="transmembrane region" description="Helical" evidence="5">
    <location>
        <begin position="400"/>
        <end position="421"/>
    </location>
</feature>
<dbReference type="GO" id="GO:0015149">
    <property type="term" value="F:hexose transmembrane transporter activity"/>
    <property type="evidence" value="ECO:0007669"/>
    <property type="project" value="TreeGrafter"/>
</dbReference>
<organism evidence="7 8">
    <name type="scientific">Parastrongyloides trichosuri</name>
    <name type="common">Possum-specific nematode worm</name>
    <dbReference type="NCBI Taxonomy" id="131310"/>
    <lineage>
        <taxon>Eukaryota</taxon>
        <taxon>Metazoa</taxon>
        <taxon>Ecdysozoa</taxon>
        <taxon>Nematoda</taxon>
        <taxon>Chromadorea</taxon>
        <taxon>Rhabditida</taxon>
        <taxon>Tylenchina</taxon>
        <taxon>Panagrolaimomorpha</taxon>
        <taxon>Strongyloidoidea</taxon>
        <taxon>Strongyloididae</taxon>
        <taxon>Parastrongyloides</taxon>
    </lineage>
</organism>
<dbReference type="PROSITE" id="PS00216">
    <property type="entry name" value="SUGAR_TRANSPORT_1"/>
    <property type="match status" value="1"/>
</dbReference>
<dbReference type="PROSITE" id="PS50850">
    <property type="entry name" value="MFS"/>
    <property type="match status" value="1"/>
</dbReference>
<feature type="transmembrane region" description="Helical" evidence="5">
    <location>
        <begin position="5"/>
        <end position="26"/>
    </location>
</feature>
<evidence type="ECO:0000256" key="4">
    <source>
        <dbReference type="ARBA" id="ARBA00023136"/>
    </source>
</evidence>
<sequence>MFDWIFVKFILICTAIAFACNFQYGFSTVYVNTPVDEFKNFINQSEIKRGTIMTDSYYDSIWNWIVNIWFIGFFFGILINPFICDRYGRRISFLGANILSFVGSCIRCVAIWAYVSELLIVGRIFVSVATGLTYQCQILYLQESSPTQYRGIAGFISEISFAISCLIGMFLGMYDILGSHLLWFLFFPIIPTFLSIVAIFYMKETPKYLLIVKKDKVLAGESIKFFHGKDANCDLVIKEIEMESSKDEDQGTFFELFKEILKNKHLLKALALSCCALQNTVGLWSLLLSSTTFLTSVKLENELSQFSSTLMALCYVIGTLSGSLVIEKFGRRPMLLGFSTANTIVLVIFSIFSILHNEISFGKYICLISLLLYGFTYGSAVGPISWFISSELVDQKYRSFIQSLCYAFNTIMVVITSFIVLPLYNSIGAYTFLILYVLPSTFCLLLLFLYLPETKGREIHEIIDQMKKRKWFRTF</sequence>
<evidence type="ECO:0000259" key="6">
    <source>
        <dbReference type="PROSITE" id="PS50850"/>
    </source>
</evidence>
<proteinExistence type="predicted"/>
<feature type="transmembrane region" description="Helical" evidence="5">
    <location>
        <begin position="361"/>
        <end position="388"/>
    </location>
</feature>
<feature type="transmembrane region" description="Helical" evidence="5">
    <location>
        <begin position="266"/>
        <end position="286"/>
    </location>
</feature>
<dbReference type="AlphaFoldDB" id="A0A0N4Z0I9"/>
<dbReference type="Gene3D" id="1.20.1250.20">
    <property type="entry name" value="MFS general substrate transporter like domains"/>
    <property type="match status" value="1"/>
</dbReference>
<feature type="transmembrane region" description="Helical" evidence="5">
    <location>
        <begin position="180"/>
        <end position="201"/>
    </location>
</feature>
<comment type="subcellular location">
    <subcellularLocation>
        <location evidence="1">Membrane</location>
        <topology evidence="1">Multi-pass membrane protein</topology>
    </subcellularLocation>
</comment>
<evidence type="ECO:0000256" key="3">
    <source>
        <dbReference type="ARBA" id="ARBA00022989"/>
    </source>
</evidence>
<keyword evidence="3 5" id="KW-1133">Transmembrane helix</keyword>
<feature type="transmembrane region" description="Helical" evidence="5">
    <location>
        <begin position="427"/>
        <end position="451"/>
    </location>
</feature>
<dbReference type="STRING" id="131310.A0A0N4Z0I9"/>
<feature type="transmembrane region" description="Helical" evidence="5">
    <location>
        <begin position="120"/>
        <end position="140"/>
    </location>
</feature>
<dbReference type="PANTHER" id="PTHR23503:SF29">
    <property type="entry name" value="MAJOR FACILITATOR SUPERFAMILY (MFS) PROFILE DOMAIN-CONTAINING PROTEIN"/>
    <property type="match status" value="1"/>
</dbReference>
<dbReference type="Pfam" id="PF00083">
    <property type="entry name" value="Sugar_tr"/>
    <property type="match status" value="1"/>
</dbReference>
<feature type="transmembrane region" description="Helical" evidence="5">
    <location>
        <begin position="91"/>
        <end position="114"/>
    </location>
</feature>
<dbReference type="GO" id="GO:0016020">
    <property type="term" value="C:membrane"/>
    <property type="evidence" value="ECO:0007669"/>
    <property type="project" value="UniProtKB-SubCell"/>
</dbReference>
<evidence type="ECO:0000256" key="2">
    <source>
        <dbReference type="ARBA" id="ARBA00022692"/>
    </source>
</evidence>
<keyword evidence="2 5" id="KW-0812">Transmembrane</keyword>
<dbReference type="Proteomes" id="UP000038045">
    <property type="component" value="Unplaced"/>
</dbReference>
<evidence type="ECO:0000256" key="5">
    <source>
        <dbReference type="SAM" id="Phobius"/>
    </source>
</evidence>
<keyword evidence="7" id="KW-1185">Reference proteome</keyword>
<feature type="transmembrane region" description="Helical" evidence="5">
    <location>
        <begin position="152"/>
        <end position="174"/>
    </location>
</feature>
<feature type="domain" description="Major facilitator superfamily (MFS) profile" evidence="6">
    <location>
        <begin position="13"/>
        <end position="455"/>
    </location>
</feature>
<dbReference type="InterPro" id="IPR020846">
    <property type="entry name" value="MFS_dom"/>
</dbReference>
<accession>A0A0N4Z0I9</accession>
<feature type="transmembrane region" description="Helical" evidence="5">
    <location>
        <begin position="333"/>
        <end position="355"/>
    </location>
</feature>
<feature type="transmembrane region" description="Helical" evidence="5">
    <location>
        <begin position="61"/>
        <end position="79"/>
    </location>
</feature>
<evidence type="ECO:0000313" key="7">
    <source>
        <dbReference type="Proteomes" id="UP000038045"/>
    </source>
</evidence>
<reference evidence="8" key="1">
    <citation type="submission" date="2017-02" db="UniProtKB">
        <authorList>
            <consortium name="WormBaseParasite"/>
        </authorList>
    </citation>
    <scope>IDENTIFICATION</scope>
</reference>
<name>A0A0N4Z0I9_PARTI</name>